<gene>
    <name evidence="1" type="ORF">A3G00_02520</name>
</gene>
<dbReference type="GO" id="GO:0000271">
    <property type="term" value="P:polysaccharide biosynthetic process"/>
    <property type="evidence" value="ECO:0007669"/>
    <property type="project" value="InterPro"/>
</dbReference>
<dbReference type="InterPro" id="IPR007833">
    <property type="entry name" value="Capsule_polysaccharide_synth"/>
</dbReference>
<proteinExistence type="predicted"/>
<sequence length="503" mass="59270">MKACFLLQRNFAYLGHILAIILKNKYRVEQFCGFVNLRSSHDFLKNQKDIDYSSLLLDEDIHEEFKNTKLDLDFLKKMEKDYGIPNLWPYIAIDRVIMSNQLVREYPYDKSPYNYEEILRILQIKAKTILNFLKTEKPDFIVFSAVAAMGSMLLFHMAKKMGIKTFVIHPSYIKNSYLLSEKYDDFSYVKETANSYLEKNIIPETVLEKAKLFLENFRSAPHPHYEPAHPSKQPLQRAKQFQFLLPKNLKNNIFSLAKNFYEHYSKKDRHDYDYIGPWNYLKDSFKRKIRNLIGINDLYDQSIPNEDFAFYPLHVEPEIATLLYAPFFTDQIHLIKLIARSLPVGYKLYVKEHPMMVVYRPRSFYKEIKKTPNVRLINPAVTSFELILNAKLITTISGSVGWEGTLLKKPVITFGNIFYNQLSFVKHCKTPEEMPYLVKEQLENFKFDENELSRLIAAIFEESVDVPLSYLWEKETDSEKRKAGLEPLAELIMKKFTFKNVYA</sequence>
<comment type="caution">
    <text evidence="1">The sequence shown here is derived from an EMBL/GenBank/DDBJ whole genome shotgun (WGS) entry which is preliminary data.</text>
</comment>
<dbReference type="STRING" id="1798692.A3G00_02520"/>
<organism evidence="1 2">
    <name type="scientific">Candidatus Magasanikbacteria bacterium RIFCSPLOWO2_12_FULL_43_12</name>
    <dbReference type="NCBI Taxonomy" id="1798692"/>
    <lineage>
        <taxon>Bacteria</taxon>
        <taxon>Candidatus Magasanikiibacteriota</taxon>
    </lineage>
</organism>
<dbReference type="Proteomes" id="UP000178347">
    <property type="component" value="Unassembled WGS sequence"/>
</dbReference>
<dbReference type="Pfam" id="PF05159">
    <property type="entry name" value="Capsule_synth"/>
    <property type="match status" value="1"/>
</dbReference>
<protein>
    <recommendedName>
        <fullName evidence="3">Capsule polysaccharide biosynthesis protein</fullName>
    </recommendedName>
</protein>
<dbReference type="AlphaFoldDB" id="A0A1F6MRL4"/>
<dbReference type="EMBL" id="MFQN01000019">
    <property type="protein sequence ID" value="OGH74304.1"/>
    <property type="molecule type" value="Genomic_DNA"/>
</dbReference>
<accession>A0A1F6MRL4</accession>
<evidence type="ECO:0000313" key="1">
    <source>
        <dbReference type="EMBL" id="OGH74304.1"/>
    </source>
</evidence>
<name>A0A1F6MRL4_9BACT</name>
<dbReference type="SUPFAM" id="SSF53756">
    <property type="entry name" value="UDP-Glycosyltransferase/glycogen phosphorylase"/>
    <property type="match status" value="1"/>
</dbReference>
<evidence type="ECO:0008006" key="3">
    <source>
        <dbReference type="Google" id="ProtNLM"/>
    </source>
</evidence>
<reference evidence="1 2" key="1">
    <citation type="journal article" date="2016" name="Nat. Commun.">
        <title>Thousands of microbial genomes shed light on interconnected biogeochemical processes in an aquifer system.</title>
        <authorList>
            <person name="Anantharaman K."/>
            <person name="Brown C.T."/>
            <person name="Hug L.A."/>
            <person name="Sharon I."/>
            <person name="Castelle C.J."/>
            <person name="Probst A.J."/>
            <person name="Thomas B.C."/>
            <person name="Singh A."/>
            <person name="Wilkins M.J."/>
            <person name="Karaoz U."/>
            <person name="Brodie E.L."/>
            <person name="Williams K.H."/>
            <person name="Hubbard S.S."/>
            <person name="Banfield J.F."/>
        </authorList>
    </citation>
    <scope>NUCLEOTIDE SEQUENCE [LARGE SCALE GENOMIC DNA]</scope>
</reference>
<dbReference type="GO" id="GO:0015774">
    <property type="term" value="P:polysaccharide transport"/>
    <property type="evidence" value="ECO:0007669"/>
    <property type="project" value="InterPro"/>
</dbReference>
<evidence type="ECO:0000313" key="2">
    <source>
        <dbReference type="Proteomes" id="UP000178347"/>
    </source>
</evidence>